<keyword evidence="2" id="KW-1185">Reference proteome</keyword>
<dbReference type="AlphaFoldDB" id="A0A1H2W0X5"/>
<name>A0A1H2W0X5_9PSEU</name>
<organism evidence="1 2">
    <name type="scientific">Amycolatopsis xylanica</name>
    <dbReference type="NCBI Taxonomy" id="589385"/>
    <lineage>
        <taxon>Bacteria</taxon>
        <taxon>Bacillati</taxon>
        <taxon>Actinomycetota</taxon>
        <taxon>Actinomycetes</taxon>
        <taxon>Pseudonocardiales</taxon>
        <taxon>Pseudonocardiaceae</taxon>
        <taxon>Amycolatopsis</taxon>
    </lineage>
</organism>
<dbReference type="OrthoDB" id="954262at2"/>
<evidence type="ECO:0000313" key="2">
    <source>
        <dbReference type="Proteomes" id="UP000199515"/>
    </source>
</evidence>
<dbReference type="Proteomes" id="UP000199515">
    <property type="component" value="Unassembled WGS sequence"/>
</dbReference>
<reference evidence="1 2" key="1">
    <citation type="submission" date="2016-10" db="EMBL/GenBank/DDBJ databases">
        <authorList>
            <person name="de Groot N.N."/>
        </authorList>
    </citation>
    <scope>NUCLEOTIDE SEQUENCE [LARGE SCALE GENOMIC DNA]</scope>
    <source>
        <strain evidence="1 2">CPCC 202699</strain>
    </source>
</reference>
<dbReference type="RefSeq" id="WP_091287647.1">
    <property type="nucleotide sequence ID" value="NZ_FNON01000001.1"/>
</dbReference>
<dbReference type="CDD" id="cd00657">
    <property type="entry name" value="Ferritin_like"/>
    <property type="match status" value="1"/>
</dbReference>
<dbReference type="InterPro" id="IPR009078">
    <property type="entry name" value="Ferritin-like_SF"/>
</dbReference>
<dbReference type="PROSITE" id="PS51318">
    <property type="entry name" value="TAT"/>
    <property type="match status" value="1"/>
</dbReference>
<dbReference type="EMBL" id="FNON01000001">
    <property type="protein sequence ID" value="SDW74161.1"/>
    <property type="molecule type" value="Genomic_DNA"/>
</dbReference>
<proteinExistence type="predicted"/>
<dbReference type="Pfam" id="PF13668">
    <property type="entry name" value="Ferritin_2"/>
    <property type="match status" value="1"/>
</dbReference>
<dbReference type="PANTHER" id="PTHR31694:SF26">
    <property type="entry name" value="OS05G0151100 PROTEIN"/>
    <property type="match status" value="1"/>
</dbReference>
<sequence>MFGKRYVSSMINRSAENPQDRRRFLKAAGITGLGLVGAGAVTGLVAGPSSATAPAGEVSDGAVLNFALNLEYLEAEFYLHAVTGAGLADAMTAGTGVHGGVVGGRAVRFKTKAVRQFAQEIAGDEKAHVLFLRSALGSAAVSRPAIDLQSSFTAAAQAAGLVKPGHSFDAFACEENFLLAAYLFEDVGVTAYKGAAPLITNKTYLEAAAGILAVEAYHAANIRSALFQYTDGVDLRGASVKLSNARDSLDGATDLDQGVVDKQGQANIVPADANGIAFSRSPGQVLNIVYLNPKAVTSGGFFPKGVNGEVNMSAAG</sequence>
<dbReference type="PANTHER" id="PTHR31694">
    <property type="entry name" value="DESICCATION-LIKE PROTEIN"/>
    <property type="match status" value="1"/>
</dbReference>
<dbReference type="STRING" id="589385.SAMN05421504_1011391"/>
<dbReference type="InterPro" id="IPR006311">
    <property type="entry name" value="TAT_signal"/>
</dbReference>
<dbReference type="SUPFAM" id="SSF47240">
    <property type="entry name" value="Ferritin-like"/>
    <property type="match status" value="1"/>
</dbReference>
<evidence type="ECO:0000313" key="1">
    <source>
        <dbReference type="EMBL" id="SDW74161.1"/>
    </source>
</evidence>
<protein>
    <submittedName>
        <fullName evidence="1">Ferritin-like domain-containing protein</fullName>
    </submittedName>
</protein>
<dbReference type="InterPro" id="IPR052965">
    <property type="entry name" value="Pigment-catalase-like"/>
</dbReference>
<gene>
    <name evidence="1" type="ORF">SAMN05421504_1011391</name>
</gene>
<accession>A0A1H2W0X5</accession>